<dbReference type="Gene3D" id="3.30.950.10">
    <property type="entry name" value="Methyltransferase, Cobalt-precorrin-4 Transmethylase, Domain 2"/>
    <property type="match status" value="1"/>
</dbReference>
<organism evidence="8 9">
    <name type="scientific">Aerophobetes bacterium</name>
    <dbReference type="NCBI Taxonomy" id="2030807"/>
    <lineage>
        <taxon>Bacteria</taxon>
        <taxon>Candidatus Aerophobota</taxon>
    </lineage>
</organism>
<dbReference type="PANTHER" id="PTHR46111:SF1">
    <property type="entry name" value="RIBOSOMAL RNA SMALL SUBUNIT METHYLTRANSFERASE I"/>
    <property type="match status" value="1"/>
</dbReference>
<keyword evidence="4 6" id="KW-0808">Transferase</keyword>
<proteinExistence type="inferred from homology"/>
<comment type="catalytic activity">
    <reaction evidence="6">
        <text>cytidine(1402) in 16S rRNA + S-adenosyl-L-methionine = 2'-O-methylcytidine(1402) in 16S rRNA + S-adenosyl-L-homocysteine + H(+)</text>
        <dbReference type="Rhea" id="RHEA:42924"/>
        <dbReference type="Rhea" id="RHEA-COMP:10285"/>
        <dbReference type="Rhea" id="RHEA-COMP:10286"/>
        <dbReference type="ChEBI" id="CHEBI:15378"/>
        <dbReference type="ChEBI" id="CHEBI:57856"/>
        <dbReference type="ChEBI" id="CHEBI:59789"/>
        <dbReference type="ChEBI" id="CHEBI:74495"/>
        <dbReference type="ChEBI" id="CHEBI:82748"/>
        <dbReference type="EC" id="2.1.1.198"/>
    </reaction>
</comment>
<evidence type="ECO:0000256" key="2">
    <source>
        <dbReference type="ARBA" id="ARBA00022552"/>
    </source>
</evidence>
<dbReference type="GO" id="GO:0070677">
    <property type="term" value="F:rRNA (cytosine-2'-O-)-methyltransferase activity"/>
    <property type="evidence" value="ECO:0007669"/>
    <property type="project" value="UniProtKB-UniRule"/>
</dbReference>
<evidence type="ECO:0000256" key="4">
    <source>
        <dbReference type="ARBA" id="ARBA00022679"/>
    </source>
</evidence>
<keyword evidence="1 6" id="KW-0963">Cytoplasm</keyword>
<dbReference type="InterPro" id="IPR014777">
    <property type="entry name" value="4pyrrole_Mease_sub1"/>
</dbReference>
<evidence type="ECO:0000256" key="1">
    <source>
        <dbReference type="ARBA" id="ARBA00022490"/>
    </source>
</evidence>
<keyword evidence="3 6" id="KW-0489">Methyltransferase</keyword>
<keyword evidence="2 6" id="KW-0698">rRNA processing</keyword>
<comment type="caution">
    <text evidence="8">The sequence shown here is derived from an EMBL/GenBank/DDBJ whole genome shotgun (WGS) entry which is preliminary data.</text>
</comment>
<dbReference type="InterPro" id="IPR008189">
    <property type="entry name" value="rRNA_ssu_MeTfrase_I"/>
</dbReference>
<evidence type="ECO:0000256" key="5">
    <source>
        <dbReference type="ARBA" id="ARBA00022691"/>
    </source>
</evidence>
<comment type="function">
    <text evidence="6">Catalyzes the 2'-O-methylation of the ribose of cytidine 1402 (C1402) in 16S rRNA.</text>
</comment>
<dbReference type="EC" id="2.1.1.198" evidence="6"/>
<protein>
    <recommendedName>
        <fullName evidence="6">Ribosomal RNA small subunit methyltransferase I</fullName>
        <ecNumber evidence="6">2.1.1.198</ecNumber>
    </recommendedName>
    <alternativeName>
        <fullName evidence="6">16S rRNA 2'-O-ribose C1402 methyltransferase</fullName>
    </alternativeName>
    <alternativeName>
        <fullName evidence="6">rRNA (cytidine-2'-O-)-methyltransferase RsmI</fullName>
    </alternativeName>
</protein>
<dbReference type="HAMAP" id="MF_01877">
    <property type="entry name" value="16SrRNA_methyltr_I"/>
    <property type="match status" value="1"/>
</dbReference>
<dbReference type="Pfam" id="PF00590">
    <property type="entry name" value="TP_methylase"/>
    <property type="match status" value="1"/>
</dbReference>
<evidence type="ECO:0000313" key="8">
    <source>
        <dbReference type="EMBL" id="RLE10043.1"/>
    </source>
</evidence>
<dbReference type="InterPro" id="IPR014776">
    <property type="entry name" value="4pyrrole_Mease_sub2"/>
</dbReference>
<feature type="domain" description="Tetrapyrrole methylase" evidence="7">
    <location>
        <begin position="6"/>
        <end position="204"/>
    </location>
</feature>
<dbReference type="PANTHER" id="PTHR46111">
    <property type="entry name" value="RIBOSOMAL RNA SMALL SUBUNIT METHYLTRANSFERASE I"/>
    <property type="match status" value="1"/>
</dbReference>
<sequence length="242" mass="27474">MDKGILYPVGTPIGNLKDITLRALEILKEVDLIASEDTRYTRKLLSHYDIHTPLTSFYEHNQLRKTPYLIGCLKEGKDVALVTKAGMPGISDPGYYLIKEAVKEEIKVVPIPGPTALVTGLVASGLPTDSFVFEGFLGREKSERIKRLKKLREEERTIVIYEAPHRIKKVLSEIRKILGDRRIAVGRELTKKFEEIIRGRISEVEEVFEKREPRGEFTLIIEGKSSNKRIGPHLLRALLGKF</sequence>
<keyword evidence="5 6" id="KW-0949">S-adenosyl-L-methionine</keyword>
<dbReference type="EMBL" id="QMPZ01000019">
    <property type="protein sequence ID" value="RLE10043.1"/>
    <property type="molecule type" value="Genomic_DNA"/>
</dbReference>
<evidence type="ECO:0000256" key="3">
    <source>
        <dbReference type="ARBA" id="ARBA00022603"/>
    </source>
</evidence>
<dbReference type="Gene3D" id="3.40.1010.10">
    <property type="entry name" value="Cobalt-precorrin-4 Transmethylase, Domain 1"/>
    <property type="match status" value="1"/>
</dbReference>
<name>A0A497E4V5_UNCAE</name>
<dbReference type="CDD" id="cd11648">
    <property type="entry name" value="RsmI"/>
    <property type="match status" value="1"/>
</dbReference>
<evidence type="ECO:0000313" key="9">
    <source>
        <dbReference type="Proteomes" id="UP000279422"/>
    </source>
</evidence>
<comment type="subcellular location">
    <subcellularLocation>
        <location evidence="6">Cytoplasm</location>
    </subcellularLocation>
</comment>
<dbReference type="NCBIfam" id="TIGR00096">
    <property type="entry name" value="16S rRNA (cytidine(1402)-2'-O)-methyltransferase"/>
    <property type="match status" value="1"/>
</dbReference>
<accession>A0A497E4V5</accession>
<dbReference type="SUPFAM" id="SSF53790">
    <property type="entry name" value="Tetrapyrrole methylase"/>
    <property type="match status" value="1"/>
</dbReference>
<dbReference type="FunFam" id="3.40.1010.10:FF:000007">
    <property type="entry name" value="Ribosomal RNA small subunit methyltransferase I"/>
    <property type="match status" value="1"/>
</dbReference>
<dbReference type="AlphaFoldDB" id="A0A497E4V5"/>
<dbReference type="FunFam" id="3.30.950.10:FF:000002">
    <property type="entry name" value="Ribosomal RNA small subunit methyltransferase I"/>
    <property type="match status" value="1"/>
</dbReference>
<dbReference type="InterPro" id="IPR000878">
    <property type="entry name" value="4pyrrol_Mease"/>
</dbReference>
<gene>
    <name evidence="6 8" type="primary">rsmI</name>
    <name evidence="8" type="ORF">DRJ00_02570</name>
</gene>
<dbReference type="PIRSF" id="PIRSF005917">
    <property type="entry name" value="MTase_YraL"/>
    <property type="match status" value="1"/>
</dbReference>
<reference evidence="8 9" key="1">
    <citation type="submission" date="2018-06" db="EMBL/GenBank/DDBJ databases">
        <title>Extensive metabolic versatility and redundancy in microbially diverse, dynamic hydrothermal sediments.</title>
        <authorList>
            <person name="Dombrowski N."/>
            <person name="Teske A."/>
            <person name="Baker B.J."/>
        </authorList>
    </citation>
    <scope>NUCLEOTIDE SEQUENCE [LARGE SCALE GENOMIC DNA]</scope>
    <source>
        <strain evidence="8">B47_G16</strain>
    </source>
</reference>
<dbReference type="GO" id="GO:0005737">
    <property type="term" value="C:cytoplasm"/>
    <property type="evidence" value="ECO:0007669"/>
    <property type="project" value="UniProtKB-SubCell"/>
</dbReference>
<evidence type="ECO:0000259" key="7">
    <source>
        <dbReference type="Pfam" id="PF00590"/>
    </source>
</evidence>
<comment type="similarity">
    <text evidence="6">Belongs to the methyltransferase superfamily. RsmI family.</text>
</comment>
<dbReference type="Proteomes" id="UP000279422">
    <property type="component" value="Unassembled WGS sequence"/>
</dbReference>
<dbReference type="InterPro" id="IPR035996">
    <property type="entry name" value="4pyrrol_Methylase_sf"/>
</dbReference>
<evidence type="ECO:0000256" key="6">
    <source>
        <dbReference type="HAMAP-Rule" id="MF_01877"/>
    </source>
</evidence>